<sequence length="270" mass="30631">MFVYSARGLALSSRAFFQPGMLALLYFSAEHTPLFAISIIPVLPTTLSRRERLGEMRMRWMFLLPWSTDVTGSPNHLRARAQNPDGDVFAAGLTSATRQWTTNLCQLGSMRPGLSMYSWQCDDVIPFFCSSRMANDPPTFFQLARELRDQIYDDALLSTTVATPPESIPPYLVCIRAAYRLGEMATPIQSRLELDLVVLKTPSSPDEDSWYCVMRENRLCFPYARIIIQTFNRALPPLLSPTQSVEACAFRRIQSQVGFWWWGAEEGPLV</sequence>
<protein>
    <submittedName>
        <fullName evidence="1">Uncharacterized protein</fullName>
    </submittedName>
</protein>
<dbReference type="GO" id="GO:0006506">
    <property type="term" value="P:GPI anchor biosynthetic process"/>
    <property type="evidence" value="ECO:0007669"/>
    <property type="project" value="UniProtKB-UniPathway"/>
</dbReference>
<evidence type="ECO:0000313" key="2">
    <source>
        <dbReference type="Proteomes" id="UP000799118"/>
    </source>
</evidence>
<dbReference type="EMBL" id="ML769569">
    <property type="protein sequence ID" value="KAE9393560.1"/>
    <property type="molecule type" value="Genomic_DNA"/>
</dbReference>
<dbReference type="OrthoDB" id="28748at2759"/>
<evidence type="ECO:0000313" key="1">
    <source>
        <dbReference type="EMBL" id="KAE9393560.1"/>
    </source>
</evidence>
<keyword evidence="2" id="KW-1185">Reference proteome</keyword>
<dbReference type="Proteomes" id="UP000799118">
    <property type="component" value="Unassembled WGS sequence"/>
</dbReference>
<dbReference type="UniPathway" id="UPA00196"/>
<accession>A0A6A4H760</accession>
<gene>
    <name evidence="1" type="ORF">BT96DRAFT_999336</name>
</gene>
<dbReference type="GO" id="GO:0016020">
    <property type="term" value="C:membrane"/>
    <property type="evidence" value="ECO:0007669"/>
    <property type="project" value="GOC"/>
</dbReference>
<organism evidence="1 2">
    <name type="scientific">Gymnopus androsaceus JB14</name>
    <dbReference type="NCBI Taxonomy" id="1447944"/>
    <lineage>
        <taxon>Eukaryota</taxon>
        <taxon>Fungi</taxon>
        <taxon>Dikarya</taxon>
        <taxon>Basidiomycota</taxon>
        <taxon>Agaricomycotina</taxon>
        <taxon>Agaricomycetes</taxon>
        <taxon>Agaricomycetidae</taxon>
        <taxon>Agaricales</taxon>
        <taxon>Marasmiineae</taxon>
        <taxon>Omphalotaceae</taxon>
        <taxon>Gymnopus</taxon>
    </lineage>
</organism>
<proteinExistence type="predicted"/>
<reference evidence="1" key="1">
    <citation type="journal article" date="2019" name="Environ. Microbiol.">
        <title>Fungal ecological strategies reflected in gene transcription - a case study of two litter decomposers.</title>
        <authorList>
            <person name="Barbi F."/>
            <person name="Kohler A."/>
            <person name="Barry K."/>
            <person name="Baskaran P."/>
            <person name="Daum C."/>
            <person name="Fauchery L."/>
            <person name="Ihrmark K."/>
            <person name="Kuo A."/>
            <person name="LaButti K."/>
            <person name="Lipzen A."/>
            <person name="Morin E."/>
            <person name="Grigoriev I.V."/>
            <person name="Henrissat B."/>
            <person name="Lindahl B."/>
            <person name="Martin F."/>
        </authorList>
    </citation>
    <scope>NUCLEOTIDE SEQUENCE</scope>
    <source>
        <strain evidence="1">JB14</strain>
    </source>
</reference>
<dbReference type="AlphaFoldDB" id="A0A6A4H760"/>
<name>A0A6A4H760_9AGAR</name>